<dbReference type="RefSeq" id="WP_135190039.1">
    <property type="nucleotide sequence ID" value="NZ_SPUM01000078.1"/>
</dbReference>
<sequence length="152" mass="16846">MLIRPIEQDDIASAAALLRELALEFIVCGTSQESASDFLRENDEEGVRGYIERGWVYHVALIDGELAGFVGMRERSHLFHLFVGKRWQRRGVARRLWDVARQASLASGHTGGFTVNASLYALPVYKALGFVPTAPEQCVRGIRFIPMALAAA</sequence>
<dbReference type="PROSITE" id="PS51186">
    <property type="entry name" value="GNAT"/>
    <property type="match status" value="1"/>
</dbReference>
<evidence type="ECO:0000313" key="3">
    <source>
        <dbReference type="Proteomes" id="UP000297258"/>
    </source>
</evidence>
<accession>A0A4Y9T2Z1</accession>
<dbReference type="GO" id="GO:0016747">
    <property type="term" value="F:acyltransferase activity, transferring groups other than amino-acyl groups"/>
    <property type="evidence" value="ECO:0007669"/>
    <property type="project" value="InterPro"/>
</dbReference>
<dbReference type="PANTHER" id="PTHR43451">
    <property type="entry name" value="ACETYLTRANSFERASE (GNAT) FAMILY PROTEIN"/>
    <property type="match status" value="1"/>
</dbReference>
<dbReference type="InterPro" id="IPR052564">
    <property type="entry name" value="N-acetyltrans/Recomb-assoc"/>
</dbReference>
<dbReference type="CDD" id="cd04301">
    <property type="entry name" value="NAT_SF"/>
    <property type="match status" value="1"/>
</dbReference>
<keyword evidence="3" id="KW-1185">Reference proteome</keyword>
<evidence type="ECO:0000313" key="2">
    <source>
        <dbReference type="EMBL" id="TFW31876.1"/>
    </source>
</evidence>
<dbReference type="Proteomes" id="UP000297258">
    <property type="component" value="Unassembled WGS sequence"/>
</dbReference>
<dbReference type="OrthoDB" id="9789605at2"/>
<comment type="caution">
    <text evidence="2">The sequence shown here is derived from an EMBL/GenBank/DDBJ whole genome shotgun (WGS) entry which is preliminary data.</text>
</comment>
<organism evidence="2 3">
    <name type="scientific">Massilia horti</name>
    <dbReference type="NCBI Taxonomy" id="2562153"/>
    <lineage>
        <taxon>Bacteria</taxon>
        <taxon>Pseudomonadati</taxon>
        <taxon>Pseudomonadota</taxon>
        <taxon>Betaproteobacteria</taxon>
        <taxon>Burkholderiales</taxon>
        <taxon>Oxalobacteraceae</taxon>
        <taxon>Telluria group</taxon>
        <taxon>Massilia</taxon>
    </lineage>
</organism>
<reference evidence="2 3" key="1">
    <citation type="submission" date="2019-03" db="EMBL/GenBank/DDBJ databases">
        <title>Draft genome of Massilia hortus sp. nov., a novel bacterial species of the Oxalobacteraceae family.</title>
        <authorList>
            <person name="Peta V."/>
            <person name="Raths R."/>
            <person name="Bucking H."/>
        </authorList>
    </citation>
    <scope>NUCLEOTIDE SEQUENCE [LARGE SCALE GENOMIC DNA]</scope>
    <source>
        <strain evidence="2 3">ONC3</strain>
    </source>
</reference>
<dbReference type="PANTHER" id="PTHR43451:SF1">
    <property type="entry name" value="ACETYLTRANSFERASE"/>
    <property type="match status" value="1"/>
</dbReference>
<evidence type="ECO:0000259" key="1">
    <source>
        <dbReference type="PROSITE" id="PS51186"/>
    </source>
</evidence>
<dbReference type="InterPro" id="IPR000182">
    <property type="entry name" value="GNAT_dom"/>
</dbReference>
<proteinExistence type="predicted"/>
<gene>
    <name evidence="2" type="ORF">E4O92_12180</name>
</gene>
<dbReference type="AlphaFoldDB" id="A0A4Y9T2Z1"/>
<keyword evidence="2" id="KW-0808">Transferase</keyword>
<dbReference type="EMBL" id="SPUM01000078">
    <property type="protein sequence ID" value="TFW31876.1"/>
    <property type="molecule type" value="Genomic_DNA"/>
</dbReference>
<dbReference type="Pfam" id="PF13673">
    <property type="entry name" value="Acetyltransf_10"/>
    <property type="match status" value="1"/>
</dbReference>
<protein>
    <submittedName>
        <fullName evidence="2">GNAT family N-acetyltransferase</fullName>
    </submittedName>
</protein>
<name>A0A4Y9T2Z1_9BURK</name>
<dbReference type="InterPro" id="IPR016181">
    <property type="entry name" value="Acyl_CoA_acyltransferase"/>
</dbReference>
<dbReference type="Gene3D" id="3.40.630.30">
    <property type="match status" value="1"/>
</dbReference>
<feature type="domain" description="N-acetyltransferase" evidence="1">
    <location>
        <begin position="1"/>
        <end position="152"/>
    </location>
</feature>
<dbReference type="SUPFAM" id="SSF55729">
    <property type="entry name" value="Acyl-CoA N-acyltransferases (Nat)"/>
    <property type="match status" value="1"/>
</dbReference>